<dbReference type="Gene3D" id="1.10.10.2200">
    <property type="match status" value="1"/>
</dbReference>
<evidence type="ECO:0000259" key="2">
    <source>
        <dbReference type="Pfam" id="PF16095"/>
    </source>
</evidence>
<proteinExistence type="predicted"/>
<dbReference type="WBParaSite" id="nRc.2.0.1.t14208-RA">
    <property type="protein sequence ID" value="nRc.2.0.1.t14208-RA"/>
    <property type="gene ID" value="nRc.2.0.1.g14208"/>
</dbReference>
<protein>
    <submittedName>
        <fullName evidence="4">C-terminal of Roc (COR) domain-containing protein</fullName>
    </submittedName>
</protein>
<keyword evidence="3" id="KW-1185">Reference proteome</keyword>
<evidence type="ECO:0000313" key="4">
    <source>
        <dbReference type="WBParaSite" id="nRc.2.0.1.t14208-RA"/>
    </source>
</evidence>
<feature type="domain" description="COR" evidence="2">
    <location>
        <begin position="39"/>
        <end position="155"/>
    </location>
</feature>
<dbReference type="Pfam" id="PF16095">
    <property type="entry name" value="COR-A"/>
    <property type="match status" value="1"/>
</dbReference>
<evidence type="ECO:0000256" key="1">
    <source>
        <dbReference type="ARBA" id="ARBA00022737"/>
    </source>
</evidence>
<organism evidence="3 4">
    <name type="scientific">Romanomermis culicivorax</name>
    <name type="common">Nematode worm</name>
    <dbReference type="NCBI Taxonomy" id="13658"/>
    <lineage>
        <taxon>Eukaryota</taxon>
        <taxon>Metazoa</taxon>
        <taxon>Ecdysozoa</taxon>
        <taxon>Nematoda</taxon>
        <taxon>Enoplea</taxon>
        <taxon>Dorylaimia</taxon>
        <taxon>Mermithida</taxon>
        <taxon>Mermithoidea</taxon>
        <taxon>Mermithidae</taxon>
        <taxon>Romanomermis</taxon>
    </lineage>
</organism>
<evidence type="ECO:0000313" key="3">
    <source>
        <dbReference type="Proteomes" id="UP000887565"/>
    </source>
</evidence>
<reference evidence="4" key="1">
    <citation type="submission" date="2022-11" db="UniProtKB">
        <authorList>
            <consortium name="WormBaseParasite"/>
        </authorList>
    </citation>
    <scope>IDENTIFICATION</scope>
</reference>
<accession>A0A915ILB1</accession>
<dbReference type="Gene3D" id="1.10.10.10">
    <property type="entry name" value="Winged helix-like DNA-binding domain superfamily/Winged helix DNA-binding domain"/>
    <property type="match status" value="1"/>
</dbReference>
<dbReference type="AlphaFoldDB" id="A0A915ILB1"/>
<sequence>PASYLALEEIVYQLANERKQNSQDPVLTAAYFKRQVQEMMKKQCGKQFRDVSELNQAASFLHDNGVLLHYDDATLKDLYFLDPQWLCDILAHVITIREINPFAKNGLMKTDDLKILFKSSKFSPSNIRNYILSLIQKFEVALTWDNRTLLIPSLLPDEYQLRGGYPDCEVRIPLRSRGWIVKSSRAQALRNNSQLNAALNRHGSDLESPADVSPQFMTKQHGVDGEFFEMSTLRSSKDEPTHDQFVPLFTLNRPKKTADELAAEFYVNFSSKSDACLRRLYVMAYVPSGFWSRLITRLLGDEILPNLFDEYFKSVPSPVSSAAMNIDFDLG</sequence>
<keyword evidence="1" id="KW-0677">Repeat</keyword>
<dbReference type="InterPro" id="IPR036388">
    <property type="entry name" value="WH-like_DNA-bd_sf"/>
</dbReference>
<dbReference type="PANTHER" id="PTHR47679">
    <property type="entry name" value="PROTEIN TORNADO 1"/>
    <property type="match status" value="1"/>
</dbReference>
<dbReference type="Proteomes" id="UP000887565">
    <property type="component" value="Unplaced"/>
</dbReference>
<dbReference type="InterPro" id="IPR032171">
    <property type="entry name" value="COR-A"/>
</dbReference>
<name>A0A915ILB1_ROMCU</name>
<dbReference type="PANTHER" id="PTHR47679:SF1">
    <property type="entry name" value="PROTEIN TORNADO 1"/>
    <property type="match status" value="1"/>
</dbReference>